<dbReference type="InterPro" id="IPR034660">
    <property type="entry name" value="DinB/YfiT-like"/>
</dbReference>
<keyword evidence="2" id="KW-1185">Reference proteome</keyword>
<dbReference type="InterPro" id="IPR018531">
    <property type="entry name" value="DUF1993"/>
</dbReference>
<dbReference type="EMBL" id="JAGQDE010000040">
    <property type="protein sequence ID" value="MBQ0961794.1"/>
    <property type="molecule type" value="Genomic_DNA"/>
</dbReference>
<dbReference type="RefSeq" id="WP_210804480.1">
    <property type="nucleotide sequence ID" value="NZ_JAGQDE010000040.1"/>
</dbReference>
<reference evidence="1" key="1">
    <citation type="submission" date="2021-04" db="EMBL/GenBank/DDBJ databases">
        <title>The genome sequence of Ideonella sp. 4Y11.</title>
        <authorList>
            <person name="Liu Y."/>
        </authorList>
    </citation>
    <scope>NUCLEOTIDE SEQUENCE</scope>
    <source>
        <strain evidence="1">4Y11</strain>
    </source>
</reference>
<dbReference type="Gene3D" id="1.20.120.450">
    <property type="entry name" value="dinb family like domain"/>
    <property type="match status" value="1"/>
</dbReference>
<dbReference type="Pfam" id="PF09351">
    <property type="entry name" value="DUF1993"/>
    <property type="match status" value="1"/>
</dbReference>
<sequence length="173" mass="18793">MSLTLGTAALPTFTTALSNLAHLLDKAEANATERKFNPDVFCTLRFAPDMLPFTAQIRIACDAAKNGTARLAGIEAPKFEDNETTFAELKARVAKTLAWLATVQPSQLDGREAVEITFPVGRDATRTMAGQAYLLHWAIPNIFFHVTTAYDLLRQAGVQLGKADFLVGPAAQR</sequence>
<evidence type="ECO:0000313" key="2">
    <source>
        <dbReference type="Proteomes" id="UP000678374"/>
    </source>
</evidence>
<evidence type="ECO:0000313" key="1">
    <source>
        <dbReference type="EMBL" id="MBQ0961794.1"/>
    </source>
</evidence>
<gene>
    <name evidence="1" type="ORF">KAK06_22850</name>
</gene>
<comment type="caution">
    <text evidence="1">The sequence shown here is derived from an EMBL/GenBank/DDBJ whole genome shotgun (WGS) entry which is preliminary data.</text>
</comment>
<accession>A0A940YLH2</accession>
<name>A0A940YLH2_9BURK</name>
<dbReference type="AlphaFoldDB" id="A0A940YLH2"/>
<dbReference type="Proteomes" id="UP000678374">
    <property type="component" value="Unassembled WGS sequence"/>
</dbReference>
<organism evidence="1 2">
    <name type="scientific">Ideonella aquatica</name>
    <dbReference type="NCBI Taxonomy" id="2824119"/>
    <lineage>
        <taxon>Bacteria</taxon>
        <taxon>Pseudomonadati</taxon>
        <taxon>Pseudomonadota</taxon>
        <taxon>Betaproteobacteria</taxon>
        <taxon>Burkholderiales</taxon>
        <taxon>Sphaerotilaceae</taxon>
        <taxon>Ideonella</taxon>
    </lineage>
</organism>
<proteinExistence type="predicted"/>
<dbReference type="PANTHER" id="PTHR36922:SF1">
    <property type="entry name" value="DUF1993 DOMAIN-CONTAINING PROTEIN"/>
    <property type="match status" value="1"/>
</dbReference>
<protein>
    <submittedName>
        <fullName evidence="1">DUF1993 domain-containing protein</fullName>
    </submittedName>
</protein>
<dbReference type="SUPFAM" id="SSF109854">
    <property type="entry name" value="DinB/YfiT-like putative metalloenzymes"/>
    <property type="match status" value="1"/>
</dbReference>
<dbReference type="PANTHER" id="PTHR36922">
    <property type="entry name" value="BLL2446 PROTEIN"/>
    <property type="match status" value="1"/>
</dbReference>